<proteinExistence type="predicted"/>
<keyword evidence="3" id="KW-1185">Reference proteome</keyword>
<sequence length="71" mass="7763">MAQINPDLSPQPVKPRKRPKNREVENEMIGWVGCKGEAPHSATEPVTDEQKKDEEFTDCASPEGTDGARAG</sequence>
<organism evidence="2 3">
    <name type="scientific">Novosphingobium sediminicola</name>
    <dbReference type="NCBI Taxonomy" id="563162"/>
    <lineage>
        <taxon>Bacteria</taxon>
        <taxon>Pseudomonadati</taxon>
        <taxon>Pseudomonadota</taxon>
        <taxon>Alphaproteobacteria</taxon>
        <taxon>Sphingomonadales</taxon>
        <taxon>Sphingomonadaceae</taxon>
        <taxon>Novosphingobium</taxon>
    </lineage>
</organism>
<protein>
    <submittedName>
        <fullName evidence="2">Uncharacterized protein</fullName>
    </submittedName>
</protein>
<evidence type="ECO:0000313" key="3">
    <source>
        <dbReference type="Proteomes" id="UP000548867"/>
    </source>
</evidence>
<accession>A0A7W6CMV3</accession>
<evidence type="ECO:0000256" key="1">
    <source>
        <dbReference type="SAM" id="MobiDB-lite"/>
    </source>
</evidence>
<feature type="region of interest" description="Disordered" evidence="1">
    <location>
        <begin position="1"/>
        <end position="71"/>
    </location>
</feature>
<dbReference type="EMBL" id="JACIDX010000015">
    <property type="protein sequence ID" value="MBB3956660.1"/>
    <property type="molecule type" value="Genomic_DNA"/>
</dbReference>
<dbReference type="Proteomes" id="UP000548867">
    <property type="component" value="Unassembled WGS sequence"/>
</dbReference>
<comment type="caution">
    <text evidence="2">The sequence shown here is derived from an EMBL/GenBank/DDBJ whole genome shotgun (WGS) entry which is preliminary data.</text>
</comment>
<reference evidence="2 3" key="1">
    <citation type="submission" date="2020-08" db="EMBL/GenBank/DDBJ databases">
        <title>Genomic Encyclopedia of Type Strains, Phase IV (KMG-IV): sequencing the most valuable type-strain genomes for metagenomic binning, comparative biology and taxonomic classification.</title>
        <authorList>
            <person name="Goeker M."/>
        </authorList>
    </citation>
    <scope>NUCLEOTIDE SEQUENCE [LARGE SCALE GENOMIC DNA]</scope>
    <source>
        <strain evidence="2 3">DSM 27057</strain>
    </source>
</reference>
<name>A0A7W6CMV3_9SPHN</name>
<dbReference type="AlphaFoldDB" id="A0A7W6CMV3"/>
<evidence type="ECO:0000313" key="2">
    <source>
        <dbReference type="EMBL" id="MBB3956660.1"/>
    </source>
</evidence>
<gene>
    <name evidence="2" type="ORF">GGR38_003626</name>
</gene>
<dbReference type="RefSeq" id="WP_183627523.1">
    <property type="nucleotide sequence ID" value="NZ_JACIDX010000015.1"/>
</dbReference>